<keyword evidence="4 6" id="KW-0324">Glycolysis</keyword>
<feature type="binding site" evidence="6">
    <location>
        <position position="382"/>
    </location>
    <ligand>
        <name>(2R)-2-phosphoglycerate</name>
        <dbReference type="ChEBI" id="CHEBI:58289"/>
    </ligand>
</feature>
<dbReference type="SMART" id="SM01192">
    <property type="entry name" value="Enolase_C"/>
    <property type="match status" value="1"/>
</dbReference>
<organism evidence="13">
    <name type="scientific">uncultured marine thaumarchaeote KM3_201_G04</name>
    <dbReference type="NCBI Taxonomy" id="1456094"/>
    <lineage>
        <taxon>Archaea</taxon>
        <taxon>Nitrososphaerota</taxon>
        <taxon>environmental samples</taxon>
    </lineage>
</organism>
<dbReference type="SUPFAM" id="SSF54826">
    <property type="entry name" value="Enolase N-terminal domain-like"/>
    <property type="match status" value="1"/>
</dbReference>
<proteinExistence type="inferred from homology"/>
<evidence type="ECO:0000259" key="11">
    <source>
        <dbReference type="SMART" id="SM01192"/>
    </source>
</evidence>
<keyword evidence="6" id="KW-0963">Cytoplasm</keyword>
<comment type="pathway">
    <text evidence="1 6">Carbohydrate degradation; glycolysis; pyruvate from D-glyceraldehyde 3-phosphate: step 4/5.</text>
</comment>
<comment type="function">
    <text evidence="6">Catalyzes the reversible conversion of 2-phosphoglycerate (2-PG) into phosphoenolpyruvate (PEP). It is essential for the degradation of carbohydrates via glycolysis.</text>
</comment>
<feature type="binding site" evidence="8">
    <location>
        <position position="280"/>
    </location>
    <ligand>
        <name>substrate</name>
    </ligand>
</feature>
<evidence type="ECO:0000256" key="6">
    <source>
        <dbReference type="HAMAP-Rule" id="MF_00318"/>
    </source>
</evidence>
<evidence type="ECO:0000256" key="10">
    <source>
        <dbReference type="SAM" id="MobiDB-lite"/>
    </source>
</evidence>
<comment type="subcellular location">
    <subcellularLocation>
        <location evidence="6">Cytoplasm</location>
    </subcellularLocation>
    <subcellularLocation>
        <location evidence="6">Secreted</location>
    </subcellularLocation>
    <subcellularLocation>
        <location evidence="6">Cell surface</location>
    </subcellularLocation>
    <text evidence="6">Fractions of enolase are present in both the cytoplasm and on the cell surface.</text>
</comment>
<dbReference type="PANTHER" id="PTHR11902:SF1">
    <property type="entry name" value="ENOLASE"/>
    <property type="match status" value="1"/>
</dbReference>
<comment type="catalytic activity">
    <reaction evidence="6">
        <text>(2R)-2-phosphoglycerate = phosphoenolpyruvate + H2O</text>
        <dbReference type="Rhea" id="RHEA:10164"/>
        <dbReference type="ChEBI" id="CHEBI:15377"/>
        <dbReference type="ChEBI" id="CHEBI:58289"/>
        <dbReference type="ChEBI" id="CHEBI:58702"/>
        <dbReference type="EC" id="4.2.1.11"/>
    </reaction>
</comment>
<dbReference type="Pfam" id="PF03952">
    <property type="entry name" value="Enolase_N"/>
    <property type="match status" value="1"/>
</dbReference>
<feature type="binding site" evidence="6">
    <location>
        <position position="361"/>
    </location>
    <ligand>
        <name>(2R)-2-phosphoglycerate</name>
        <dbReference type="ChEBI" id="CHEBI:58289"/>
    </ligand>
</feature>
<keyword evidence="6 9" id="KW-0479">Metal-binding</keyword>
<evidence type="ECO:0000256" key="2">
    <source>
        <dbReference type="ARBA" id="ARBA00009604"/>
    </source>
</evidence>
<dbReference type="SUPFAM" id="SSF51604">
    <property type="entry name" value="Enolase C-terminal domain-like"/>
    <property type="match status" value="1"/>
</dbReference>
<accession>A0A075GTP1</accession>
<dbReference type="GO" id="GO:0004634">
    <property type="term" value="F:phosphopyruvate hydratase activity"/>
    <property type="evidence" value="ECO:0007669"/>
    <property type="project" value="UniProtKB-UniRule"/>
</dbReference>
<feature type="binding site" evidence="8">
    <location>
        <position position="146"/>
    </location>
    <ligand>
        <name>substrate</name>
    </ligand>
</feature>
<evidence type="ECO:0000256" key="5">
    <source>
        <dbReference type="ARBA" id="ARBA00023239"/>
    </source>
</evidence>
<comment type="similarity">
    <text evidence="2 6">Belongs to the enolase family.</text>
</comment>
<evidence type="ECO:0000256" key="1">
    <source>
        <dbReference type="ARBA" id="ARBA00005031"/>
    </source>
</evidence>
<evidence type="ECO:0000259" key="12">
    <source>
        <dbReference type="SMART" id="SM01193"/>
    </source>
</evidence>
<dbReference type="PANTHER" id="PTHR11902">
    <property type="entry name" value="ENOLASE"/>
    <property type="match status" value="1"/>
</dbReference>
<keyword evidence="13" id="KW-0670">Pyruvate</keyword>
<name>A0A075GTP1_9ARCH</name>
<feature type="binding site" evidence="6">
    <location>
        <position position="331"/>
    </location>
    <ligand>
        <name>(2R)-2-phosphoglycerate</name>
        <dbReference type="ChEBI" id="CHEBI:58289"/>
    </ligand>
</feature>
<keyword evidence="5 6" id="KW-0456">Lyase</keyword>
<comment type="cofactor">
    <cofactor evidence="6">
        <name>Mg(2+)</name>
        <dbReference type="ChEBI" id="CHEBI:18420"/>
    </cofactor>
    <text evidence="6">Binds a second Mg(2+) ion via substrate during catalysis.</text>
</comment>
<dbReference type="PRINTS" id="PR00148">
    <property type="entry name" value="ENOLASE"/>
</dbReference>
<feature type="binding site" evidence="6 9">
    <location>
        <position position="306"/>
    </location>
    <ligand>
        <name>Mg(2+)</name>
        <dbReference type="ChEBI" id="CHEBI:18420"/>
    </ligand>
</feature>
<feature type="binding site" evidence="8">
    <location>
        <position position="306"/>
    </location>
    <ligand>
        <name>substrate</name>
    </ligand>
</feature>
<keyword evidence="6" id="KW-0964">Secreted</keyword>
<dbReference type="Gene3D" id="3.30.390.10">
    <property type="entry name" value="Enolase-like, N-terminal domain"/>
    <property type="match status" value="1"/>
</dbReference>
<feature type="domain" description="Enolase C-terminal TIM barrel" evidence="11">
    <location>
        <begin position="130"/>
        <end position="405"/>
    </location>
</feature>
<feature type="binding site" evidence="6">
    <location>
        <position position="360"/>
    </location>
    <ligand>
        <name>(2R)-2-phosphoglycerate</name>
        <dbReference type="ChEBI" id="CHEBI:58289"/>
    </ligand>
</feature>
<sequence length="412" mass="44927">MAKITSIKGRIIHNSRGTKTIEVDVISDNQYLGRTSAPSGASVGKYESVSFPEGGPEESLRILNENSKKFLEFESSDLKSIDETLKVIDQTSNYSKIGGGLAYAITISSMESASKAVGKQLFELISEQDEYRFPIPIGNILGGGVHAGPGTPDIQEILISAPGAKTIRDAIETNFKVHKELRNVIEKADPSFTNGRGDEGGWAPKCNNEKALELCAVACENLGYTLGKEVSLGVDFASSTQWNEEKHLYVYERAEFENTPEKQIEFVASIIEKYKLIYAEDAVHEEAFGDMSELVSKFPKTMITGDDLTVTNKDILKKAIENKSCNAAILKVNQAGSLYDALEFAKVADNNDIKLITSHRSGESIDSQISHIGIGTNSKMLKVGVVGGERVAKLNELIRLSEHDLIQGMAEV</sequence>
<dbReference type="GO" id="GO:0006096">
    <property type="term" value="P:glycolytic process"/>
    <property type="evidence" value="ECO:0007669"/>
    <property type="project" value="UniProtKB-UniRule"/>
</dbReference>
<feature type="active site" description="Proton donor" evidence="6 7">
    <location>
        <position position="199"/>
    </location>
</feature>
<dbReference type="InterPro" id="IPR036849">
    <property type="entry name" value="Enolase-like_C_sf"/>
</dbReference>
<feature type="binding site" evidence="6 9">
    <location>
        <position position="280"/>
    </location>
    <ligand>
        <name>Mg(2+)</name>
        <dbReference type="ChEBI" id="CHEBI:18420"/>
    </ligand>
</feature>
<feature type="binding site" evidence="8">
    <location>
        <position position="156"/>
    </location>
    <ligand>
        <name>substrate</name>
    </ligand>
</feature>
<dbReference type="SMART" id="SM01193">
    <property type="entry name" value="Enolase_N"/>
    <property type="match status" value="1"/>
</dbReference>
<dbReference type="InterPro" id="IPR020811">
    <property type="entry name" value="Enolase_N"/>
</dbReference>
<protein>
    <recommendedName>
        <fullName evidence="6">Enolase</fullName>
        <ecNumber evidence="6">4.2.1.11</ecNumber>
    </recommendedName>
    <alternativeName>
        <fullName evidence="6">2-phospho-D-glycerate hydro-lyase</fullName>
    </alternativeName>
    <alternativeName>
        <fullName evidence="6">2-phosphoglycerate dehydratase</fullName>
    </alternativeName>
</protein>
<dbReference type="UniPathway" id="UPA00109">
    <property type="reaction ID" value="UER00187"/>
</dbReference>
<keyword evidence="3 6" id="KW-0460">Magnesium</keyword>
<evidence type="ECO:0000313" key="13">
    <source>
        <dbReference type="EMBL" id="AIF07286.1"/>
    </source>
</evidence>
<evidence type="ECO:0000256" key="4">
    <source>
        <dbReference type="ARBA" id="ARBA00023152"/>
    </source>
</evidence>
<dbReference type="GO" id="GO:0000287">
    <property type="term" value="F:magnesium ion binding"/>
    <property type="evidence" value="ECO:0007669"/>
    <property type="project" value="UniProtKB-UniRule"/>
</dbReference>
<evidence type="ECO:0000256" key="9">
    <source>
        <dbReference type="PIRSR" id="PIRSR001400-3"/>
    </source>
</evidence>
<dbReference type="HAMAP" id="MF_00318">
    <property type="entry name" value="Enolase"/>
    <property type="match status" value="1"/>
</dbReference>
<feature type="binding site" evidence="8">
    <location>
        <position position="382"/>
    </location>
    <ligand>
        <name>substrate</name>
    </ligand>
</feature>
<dbReference type="EC" id="4.2.1.11" evidence="6"/>
<evidence type="ECO:0000256" key="8">
    <source>
        <dbReference type="PIRSR" id="PIRSR001400-2"/>
    </source>
</evidence>
<dbReference type="Gene3D" id="3.20.20.120">
    <property type="entry name" value="Enolase-like C-terminal domain"/>
    <property type="match status" value="1"/>
</dbReference>
<feature type="region of interest" description="Disordered" evidence="10">
    <location>
        <begin position="37"/>
        <end position="57"/>
    </location>
</feature>
<dbReference type="AlphaFoldDB" id="A0A075GTP1"/>
<evidence type="ECO:0000256" key="3">
    <source>
        <dbReference type="ARBA" id="ARBA00022842"/>
    </source>
</evidence>
<dbReference type="InterPro" id="IPR000941">
    <property type="entry name" value="Enolase"/>
</dbReference>
<dbReference type="InterPro" id="IPR029017">
    <property type="entry name" value="Enolase-like_N"/>
</dbReference>
<feature type="binding site" evidence="6">
    <location>
        <position position="155"/>
    </location>
    <ligand>
        <name>(2R)-2-phosphoglycerate</name>
        <dbReference type="ChEBI" id="CHEBI:58289"/>
    </ligand>
</feature>
<dbReference type="InterPro" id="IPR020810">
    <property type="entry name" value="Enolase_C"/>
</dbReference>
<feature type="domain" description="Enolase N-terminal" evidence="12">
    <location>
        <begin position="4"/>
        <end position="125"/>
    </location>
</feature>
<reference evidence="13" key="1">
    <citation type="journal article" date="2014" name="Genome Biol. Evol.">
        <title>Pangenome evidence for extensive interdomain horizontal transfer affecting lineage core and shell genes in uncultured planktonic thaumarchaeota and euryarchaeota.</title>
        <authorList>
            <person name="Deschamps P."/>
            <person name="Zivanovic Y."/>
            <person name="Moreira D."/>
            <person name="Rodriguez-Valera F."/>
            <person name="Lopez-Garcia P."/>
        </authorList>
    </citation>
    <scope>NUCLEOTIDE SEQUENCE</scope>
</reference>
<comment type="cofactor">
    <cofactor evidence="9">
        <name>Mg(2+)</name>
        <dbReference type="ChEBI" id="CHEBI:18420"/>
    </cofactor>
    <text evidence="9">Mg(2+) is required for catalysis and for stabilizing the dimer.</text>
</comment>
<dbReference type="EMBL" id="KF900797">
    <property type="protein sequence ID" value="AIF07286.1"/>
    <property type="molecule type" value="Genomic_DNA"/>
</dbReference>
<feature type="active site" description="Proton acceptor" evidence="6 7">
    <location>
        <position position="331"/>
    </location>
</feature>
<dbReference type="Pfam" id="PF00113">
    <property type="entry name" value="Enolase_C"/>
    <property type="match status" value="1"/>
</dbReference>
<dbReference type="GO" id="GO:0005576">
    <property type="term" value="C:extracellular region"/>
    <property type="evidence" value="ECO:0007669"/>
    <property type="project" value="UniProtKB-SubCell"/>
</dbReference>
<dbReference type="GO" id="GO:0009986">
    <property type="term" value="C:cell surface"/>
    <property type="evidence" value="ECO:0007669"/>
    <property type="project" value="UniProtKB-SubCell"/>
</dbReference>
<dbReference type="GO" id="GO:0000015">
    <property type="term" value="C:phosphopyruvate hydratase complex"/>
    <property type="evidence" value="ECO:0007669"/>
    <property type="project" value="InterPro"/>
</dbReference>
<dbReference type="PIRSF" id="PIRSF001400">
    <property type="entry name" value="Enolase"/>
    <property type="match status" value="1"/>
</dbReference>
<gene>
    <name evidence="6 13" type="primary">eno</name>
</gene>
<feature type="binding site" evidence="6 9">
    <location>
        <position position="235"/>
    </location>
    <ligand>
        <name>Mg(2+)</name>
        <dbReference type="ChEBI" id="CHEBI:18420"/>
    </ligand>
</feature>
<evidence type="ECO:0000256" key="7">
    <source>
        <dbReference type="PIRSR" id="PIRSR001400-1"/>
    </source>
</evidence>
<feature type="binding site" evidence="8">
    <location>
        <begin position="358"/>
        <end position="361"/>
    </location>
    <ligand>
        <name>substrate</name>
    </ligand>
</feature>